<evidence type="ECO:0000313" key="2">
    <source>
        <dbReference type="Proteomes" id="UP000010729"/>
    </source>
</evidence>
<dbReference type="Proteomes" id="UP000010729">
    <property type="component" value="Unassembled WGS sequence"/>
</dbReference>
<name>N1V7Y0_9MICC</name>
<sequence>METSAAFPQTISHLNVLAQSIRNDRSRKESWRGISAKTGLTRVEAMQIGHCTADVADRIRMSGV</sequence>
<dbReference type="RefSeq" id="WP_005266261.1">
    <property type="nucleotide sequence ID" value="NZ_ANPE02000030.1"/>
</dbReference>
<protein>
    <submittedName>
        <fullName evidence="1">Uncharacterized protein</fullName>
    </submittedName>
</protein>
<comment type="caution">
    <text evidence="1">The sequence shown here is derived from an EMBL/GenBank/DDBJ whole genome shotgun (WGS) entry which is preliminary data.</text>
</comment>
<dbReference type="AlphaFoldDB" id="N1V7Y0"/>
<organism evidence="1 2">
    <name type="scientific">Arthrobacter crystallopoietes BAB-32</name>
    <dbReference type="NCBI Taxonomy" id="1246476"/>
    <lineage>
        <taxon>Bacteria</taxon>
        <taxon>Bacillati</taxon>
        <taxon>Actinomycetota</taxon>
        <taxon>Actinomycetes</taxon>
        <taxon>Micrococcales</taxon>
        <taxon>Micrococcaceae</taxon>
        <taxon>Crystallibacter</taxon>
    </lineage>
</organism>
<evidence type="ECO:0000313" key="1">
    <source>
        <dbReference type="EMBL" id="EMY36114.1"/>
    </source>
</evidence>
<keyword evidence="2" id="KW-1185">Reference proteome</keyword>
<accession>N1V7Y0</accession>
<dbReference type="EMBL" id="ANPE02000030">
    <property type="protein sequence ID" value="EMY36114.1"/>
    <property type="molecule type" value="Genomic_DNA"/>
</dbReference>
<gene>
    <name evidence="1" type="ORF">D477_000804</name>
</gene>
<proteinExistence type="predicted"/>
<reference evidence="1 2" key="1">
    <citation type="journal article" date="2013" name="Genome Announc.">
        <title>Draft Genome Sequence of Arthrobacter crystallopoietes Strain BAB-32, Revealing Genes for Bioremediation.</title>
        <authorList>
            <person name="Joshi M.N."/>
            <person name="Pandit A.S."/>
            <person name="Sharma A."/>
            <person name="Pandya R.V."/>
            <person name="Desai S.M."/>
            <person name="Saxena A.K."/>
            <person name="Bagatharia S.B."/>
        </authorList>
    </citation>
    <scope>NUCLEOTIDE SEQUENCE [LARGE SCALE GENOMIC DNA]</scope>
    <source>
        <strain evidence="1 2">BAB-32</strain>
    </source>
</reference>